<accession>A0A1Q3AY13</accession>
<dbReference type="CDD" id="cd09272">
    <property type="entry name" value="RNase_HI_RT_Ty1"/>
    <property type="match status" value="1"/>
</dbReference>
<proteinExistence type="predicted"/>
<reference evidence="2" key="1">
    <citation type="submission" date="2016-04" db="EMBL/GenBank/DDBJ databases">
        <title>Cephalotus genome sequencing.</title>
        <authorList>
            <person name="Fukushima K."/>
            <person name="Hasebe M."/>
            <person name="Fang X."/>
        </authorList>
    </citation>
    <scope>NUCLEOTIDE SEQUENCE [LARGE SCALE GENOMIC DNA]</scope>
    <source>
        <strain evidence="2">cv. St1</strain>
    </source>
</reference>
<evidence type="ECO:0000313" key="2">
    <source>
        <dbReference type="Proteomes" id="UP000187406"/>
    </source>
</evidence>
<protein>
    <submittedName>
        <fullName evidence="1">Uncharacterized protein</fullName>
    </submittedName>
</protein>
<dbReference type="AlphaFoldDB" id="A0A1Q3AY13"/>
<keyword evidence="2" id="KW-1185">Reference proteome</keyword>
<dbReference type="Proteomes" id="UP000187406">
    <property type="component" value="Unassembled WGS sequence"/>
</dbReference>
<name>A0A1Q3AY13_CEPFO</name>
<dbReference type="PANTHER" id="PTHR11439:SF467">
    <property type="entry name" value="INTEGRASE CATALYTIC DOMAIN-CONTAINING PROTEIN"/>
    <property type="match status" value="1"/>
</dbReference>
<dbReference type="EMBL" id="BDDD01000161">
    <property type="protein sequence ID" value="GAV60641.1"/>
    <property type="molecule type" value="Genomic_DNA"/>
</dbReference>
<gene>
    <name evidence="1" type="ORF">CFOL_v3_04170</name>
</gene>
<dbReference type="PANTHER" id="PTHR11439">
    <property type="entry name" value="GAG-POL-RELATED RETROTRANSPOSON"/>
    <property type="match status" value="1"/>
</dbReference>
<dbReference type="InParanoid" id="A0A1Q3AY13"/>
<evidence type="ECO:0000313" key="1">
    <source>
        <dbReference type="EMBL" id="GAV60641.1"/>
    </source>
</evidence>
<sequence>MRYLQGTKNYTLTYRHTDHLEVVGYSDADHARCTDTRRSTSGYTFFLLAAVFFSKINKSGSRSKHIDIKYMVVRDRIKVSAISIEHISGELMVADPLTKGLLVKLFKDHVQRMGLISSFNV</sequence>
<organism evidence="1 2">
    <name type="scientific">Cephalotus follicularis</name>
    <name type="common">Albany pitcher plant</name>
    <dbReference type="NCBI Taxonomy" id="3775"/>
    <lineage>
        <taxon>Eukaryota</taxon>
        <taxon>Viridiplantae</taxon>
        <taxon>Streptophyta</taxon>
        <taxon>Embryophyta</taxon>
        <taxon>Tracheophyta</taxon>
        <taxon>Spermatophyta</taxon>
        <taxon>Magnoliopsida</taxon>
        <taxon>eudicotyledons</taxon>
        <taxon>Gunneridae</taxon>
        <taxon>Pentapetalae</taxon>
        <taxon>rosids</taxon>
        <taxon>fabids</taxon>
        <taxon>Oxalidales</taxon>
        <taxon>Cephalotaceae</taxon>
        <taxon>Cephalotus</taxon>
    </lineage>
</organism>
<comment type="caution">
    <text evidence="1">The sequence shown here is derived from an EMBL/GenBank/DDBJ whole genome shotgun (WGS) entry which is preliminary data.</text>
</comment>
<dbReference type="OrthoDB" id="1433854at2759"/>